<proteinExistence type="predicted"/>
<keyword evidence="5 12" id="KW-0812">Transmembrane</keyword>
<organism evidence="14 15">
    <name type="scientific">Thermothelomyces thermophilus (strain ATCC 42464 / BCRC 31852 / DSM 1799)</name>
    <name type="common">Sporotrichum thermophile</name>
    <dbReference type="NCBI Taxonomy" id="573729"/>
    <lineage>
        <taxon>Eukaryota</taxon>
        <taxon>Fungi</taxon>
        <taxon>Dikarya</taxon>
        <taxon>Ascomycota</taxon>
        <taxon>Pezizomycotina</taxon>
        <taxon>Sordariomycetes</taxon>
        <taxon>Sordariomycetidae</taxon>
        <taxon>Sordariales</taxon>
        <taxon>Chaetomiaceae</taxon>
        <taxon>Thermothelomyces</taxon>
    </lineage>
</organism>
<dbReference type="eggNOG" id="ENOG502S87A">
    <property type="taxonomic scope" value="Eukaryota"/>
</dbReference>
<reference evidence="14 15" key="1">
    <citation type="journal article" date="2011" name="Nat. Biotechnol.">
        <title>Comparative genomic analysis of the thermophilic biomass-degrading fungi Myceliophthora thermophila and Thielavia terrestris.</title>
        <authorList>
            <person name="Berka R.M."/>
            <person name="Grigoriev I.V."/>
            <person name="Otillar R."/>
            <person name="Salamov A."/>
            <person name="Grimwood J."/>
            <person name="Reid I."/>
            <person name="Ishmael N."/>
            <person name="John T."/>
            <person name="Darmond C."/>
            <person name="Moisan M.-C."/>
            <person name="Henrissat B."/>
            <person name="Coutinho P.M."/>
            <person name="Lombard V."/>
            <person name="Natvig D.O."/>
            <person name="Lindquist E."/>
            <person name="Schmutz J."/>
            <person name="Lucas S."/>
            <person name="Harris P."/>
            <person name="Powlowski J."/>
            <person name="Bellemare A."/>
            <person name="Taylor D."/>
            <person name="Butler G."/>
            <person name="de Vries R.P."/>
            <person name="Allijn I.E."/>
            <person name="van den Brink J."/>
            <person name="Ushinsky S."/>
            <person name="Storms R."/>
            <person name="Powell A.J."/>
            <person name="Paulsen I.T."/>
            <person name="Elbourne L.D.H."/>
            <person name="Baker S.E."/>
            <person name="Magnuson J."/>
            <person name="LaBoissiere S."/>
            <person name="Clutterbuck A.J."/>
            <person name="Martinez D."/>
            <person name="Wogulis M."/>
            <person name="de Leon A.L."/>
            <person name="Rey M.W."/>
            <person name="Tsang A."/>
        </authorList>
    </citation>
    <scope>NUCLEOTIDE SEQUENCE [LARGE SCALE GENOMIC DNA]</scope>
    <source>
        <strain evidence="15">ATCC 42464 / BCRC 31852 / DSM 1799</strain>
    </source>
</reference>
<evidence type="ECO:0000256" key="8">
    <source>
        <dbReference type="ARBA" id="ARBA00022989"/>
    </source>
</evidence>
<dbReference type="InterPro" id="IPR045150">
    <property type="entry name" value="CYB561D1/2"/>
</dbReference>
<dbReference type="InterPro" id="IPR006593">
    <property type="entry name" value="Cyt_b561/ferric_Rdtase_TM"/>
</dbReference>
<evidence type="ECO:0000256" key="2">
    <source>
        <dbReference type="ARBA" id="ARBA00004141"/>
    </source>
</evidence>
<keyword evidence="10 12" id="KW-0472">Membrane</keyword>
<dbReference type="GeneID" id="11507177"/>
<dbReference type="SMART" id="SM00665">
    <property type="entry name" value="B561"/>
    <property type="match status" value="1"/>
</dbReference>
<dbReference type="AlphaFoldDB" id="G2QPY4"/>
<dbReference type="PANTHER" id="PTHR15422">
    <property type="entry name" value="OS05G0565100 PROTEIN"/>
    <property type="match status" value="1"/>
</dbReference>
<dbReference type="OrthoDB" id="432881at2759"/>
<dbReference type="InParanoid" id="G2QPY4"/>
<evidence type="ECO:0000313" key="14">
    <source>
        <dbReference type="EMBL" id="AEO61647.1"/>
    </source>
</evidence>
<keyword evidence="3" id="KW-0813">Transport</keyword>
<dbReference type="VEuPathDB" id="FungiDB:MYCTH_2312016"/>
<evidence type="ECO:0000259" key="13">
    <source>
        <dbReference type="PROSITE" id="PS50939"/>
    </source>
</evidence>
<protein>
    <recommendedName>
        <fullName evidence="13">Cytochrome b561 domain-containing protein</fullName>
    </recommendedName>
</protein>
<dbReference type="KEGG" id="mtm:MYCTH_2312016"/>
<evidence type="ECO:0000256" key="9">
    <source>
        <dbReference type="ARBA" id="ARBA00023004"/>
    </source>
</evidence>
<evidence type="ECO:0000256" key="3">
    <source>
        <dbReference type="ARBA" id="ARBA00022448"/>
    </source>
</evidence>
<dbReference type="OMA" id="PGHEHFA"/>
<evidence type="ECO:0000256" key="10">
    <source>
        <dbReference type="ARBA" id="ARBA00023136"/>
    </source>
</evidence>
<dbReference type="RefSeq" id="XP_003666892.1">
    <property type="nucleotide sequence ID" value="XM_003666844.1"/>
</dbReference>
<dbReference type="Proteomes" id="UP000007322">
    <property type="component" value="Chromosome 7"/>
</dbReference>
<keyword evidence="7" id="KW-0249">Electron transport</keyword>
<comment type="cofactor">
    <cofactor evidence="1">
        <name>heme b</name>
        <dbReference type="ChEBI" id="CHEBI:60344"/>
    </cofactor>
</comment>
<feature type="domain" description="Cytochrome b561" evidence="13">
    <location>
        <begin position="40"/>
        <end position="242"/>
    </location>
</feature>
<dbReference type="Gene3D" id="1.20.120.1770">
    <property type="match status" value="1"/>
</dbReference>
<keyword evidence="9" id="KW-0408">Iron</keyword>
<dbReference type="PANTHER" id="PTHR15422:SF45">
    <property type="entry name" value="CYTOCHROME B561 DOMAIN-CONTAINING PROTEIN"/>
    <property type="match status" value="1"/>
</dbReference>
<dbReference type="CDD" id="cd08761">
    <property type="entry name" value="Cyt_b561_CYB561D2_like"/>
    <property type="match status" value="1"/>
</dbReference>
<evidence type="ECO:0000256" key="5">
    <source>
        <dbReference type="ARBA" id="ARBA00022692"/>
    </source>
</evidence>
<feature type="transmembrane region" description="Helical" evidence="12">
    <location>
        <begin position="146"/>
        <end position="173"/>
    </location>
</feature>
<keyword evidence="4" id="KW-0349">Heme</keyword>
<evidence type="ECO:0000256" key="6">
    <source>
        <dbReference type="ARBA" id="ARBA00022723"/>
    </source>
</evidence>
<feature type="transmembrane region" description="Helical" evidence="12">
    <location>
        <begin position="42"/>
        <end position="66"/>
    </location>
</feature>
<feature type="transmembrane region" description="Helical" evidence="12">
    <location>
        <begin position="216"/>
        <end position="238"/>
    </location>
</feature>
<comment type="subcellular location">
    <subcellularLocation>
        <location evidence="2">Membrane</location>
        <topology evidence="2">Multi-pass membrane protein</topology>
    </subcellularLocation>
</comment>
<evidence type="ECO:0000256" key="7">
    <source>
        <dbReference type="ARBA" id="ARBA00022982"/>
    </source>
</evidence>
<dbReference type="PROSITE" id="PS50939">
    <property type="entry name" value="CYTOCHROME_B561"/>
    <property type="match status" value="1"/>
</dbReference>
<evidence type="ECO:0000256" key="1">
    <source>
        <dbReference type="ARBA" id="ARBA00001970"/>
    </source>
</evidence>
<evidence type="ECO:0000256" key="11">
    <source>
        <dbReference type="SAM" id="MobiDB-lite"/>
    </source>
</evidence>
<sequence length="254" mass="27490">MASAESTLPTHGDAPAPTESEPLLGRPGDATQRPDAPMIYNLFLGTGKLAQAGALLLLAIIWASVFTNPTLPLVSPHPLLQSLGVYTVIQAILILQPTNTPHTKLLGQRAHFRMHILSLSLFVAGTTIIEVNKATNHLAHFHSPHAFLGVITLSLLLLQYLFGLTIWAVPALYGGEDPAKRLWKYHRWVGYAALLLLLATVAAAVETDYTKSVLRIRLWAVLVAEALIVAGVFPRVHLRKLGLRSPRASSSSSS</sequence>
<name>G2QPY4_THET4</name>
<dbReference type="HOGENOM" id="CLU_090067_1_0_1"/>
<feature type="transmembrane region" description="Helical" evidence="12">
    <location>
        <begin position="185"/>
        <end position="204"/>
    </location>
</feature>
<dbReference type="Pfam" id="PF03188">
    <property type="entry name" value="Cytochrom_B561"/>
    <property type="match status" value="1"/>
</dbReference>
<keyword evidence="6" id="KW-0479">Metal-binding</keyword>
<feature type="transmembrane region" description="Helical" evidence="12">
    <location>
        <begin position="78"/>
        <end position="95"/>
    </location>
</feature>
<evidence type="ECO:0000256" key="12">
    <source>
        <dbReference type="SAM" id="Phobius"/>
    </source>
</evidence>
<evidence type="ECO:0000313" key="15">
    <source>
        <dbReference type="Proteomes" id="UP000007322"/>
    </source>
</evidence>
<keyword evidence="8 12" id="KW-1133">Transmembrane helix</keyword>
<dbReference type="GO" id="GO:0140575">
    <property type="term" value="F:transmembrane monodehydroascorbate reductase activity"/>
    <property type="evidence" value="ECO:0007669"/>
    <property type="project" value="InterPro"/>
</dbReference>
<evidence type="ECO:0000256" key="4">
    <source>
        <dbReference type="ARBA" id="ARBA00022617"/>
    </source>
</evidence>
<accession>G2QPY4</accession>
<dbReference type="GO" id="GO:0016020">
    <property type="term" value="C:membrane"/>
    <property type="evidence" value="ECO:0007669"/>
    <property type="project" value="UniProtKB-SubCell"/>
</dbReference>
<feature type="transmembrane region" description="Helical" evidence="12">
    <location>
        <begin position="116"/>
        <end position="134"/>
    </location>
</feature>
<feature type="region of interest" description="Disordered" evidence="11">
    <location>
        <begin position="1"/>
        <end position="30"/>
    </location>
</feature>
<keyword evidence="15" id="KW-1185">Reference proteome</keyword>
<gene>
    <name evidence="14" type="ORF">MYCTH_2312016</name>
</gene>
<dbReference type="EMBL" id="CP003008">
    <property type="protein sequence ID" value="AEO61647.1"/>
    <property type="molecule type" value="Genomic_DNA"/>
</dbReference>
<dbReference type="GO" id="GO:0046872">
    <property type="term" value="F:metal ion binding"/>
    <property type="evidence" value="ECO:0007669"/>
    <property type="project" value="UniProtKB-KW"/>
</dbReference>